<dbReference type="PRINTS" id="PR00625">
    <property type="entry name" value="JDOMAIN"/>
</dbReference>
<dbReference type="InterPro" id="IPR036869">
    <property type="entry name" value="J_dom_sf"/>
</dbReference>
<dbReference type="SUPFAM" id="SSF46565">
    <property type="entry name" value="Chaperone J-domain"/>
    <property type="match status" value="1"/>
</dbReference>
<dbReference type="InterPro" id="IPR001623">
    <property type="entry name" value="DnaJ_domain"/>
</dbReference>
<protein>
    <recommendedName>
        <fullName evidence="3">J domain-containing protein</fullName>
    </recommendedName>
</protein>
<evidence type="ECO:0000259" key="3">
    <source>
        <dbReference type="PROSITE" id="PS50076"/>
    </source>
</evidence>
<dbReference type="Gene3D" id="1.10.287.110">
    <property type="entry name" value="DnaJ domain"/>
    <property type="match status" value="1"/>
</dbReference>
<feature type="region of interest" description="Disordered" evidence="2">
    <location>
        <begin position="133"/>
        <end position="217"/>
    </location>
</feature>
<evidence type="ECO:0000256" key="2">
    <source>
        <dbReference type="SAM" id="MobiDB-lite"/>
    </source>
</evidence>
<dbReference type="PROSITE" id="PS00636">
    <property type="entry name" value="DNAJ_1"/>
    <property type="match status" value="1"/>
</dbReference>
<reference evidence="4" key="1">
    <citation type="submission" date="2022-10" db="EMBL/GenBank/DDBJ databases">
        <title>Tapping the CABI collections for fungal endophytes: first genome assemblies for Collariella, Neodidymelliopsis, Ascochyta clinopodiicola, Didymella pomorum, Didymosphaeria variabile, Neocosmospora piperis and Neocucurbitaria cava.</title>
        <authorList>
            <person name="Hill R."/>
        </authorList>
    </citation>
    <scope>NUCLEOTIDE SEQUENCE</scope>
    <source>
        <strain evidence="4">IMI 355082</strain>
    </source>
</reference>
<dbReference type="InterPro" id="IPR051938">
    <property type="entry name" value="Apopto_cytoskel_mod"/>
</dbReference>
<proteinExistence type="predicted"/>
<organism evidence="4 5">
    <name type="scientific">Gnomoniopsis smithogilvyi</name>
    <dbReference type="NCBI Taxonomy" id="1191159"/>
    <lineage>
        <taxon>Eukaryota</taxon>
        <taxon>Fungi</taxon>
        <taxon>Dikarya</taxon>
        <taxon>Ascomycota</taxon>
        <taxon>Pezizomycotina</taxon>
        <taxon>Sordariomycetes</taxon>
        <taxon>Sordariomycetidae</taxon>
        <taxon>Diaporthales</taxon>
        <taxon>Gnomoniaceae</taxon>
        <taxon>Gnomoniopsis</taxon>
    </lineage>
</organism>
<dbReference type="SMART" id="SM00271">
    <property type="entry name" value="DnaJ"/>
    <property type="match status" value="1"/>
</dbReference>
<gene>
    <name evidence="4" type="ORF">N0V93_008404</name>
</gene>
<dbReference type="OrthoDB" id="10250354at2759"/>
<keyword evidence="1" id="KW-0143">Chaperone</keyword>
<feature type="compositionally biased region" description="Basic and acidic residues" evidence="2">
    <location>
        <begin position="88"/>
        <end position="99"/>
    </location>
</feature>
<dbReference type="PANTHER" id="PTHR44145:SF3">
    <property type="entry name" value="DNAJ HOMOLOG SUBFAMILY A MEMBER 3, MITOCHONDRIAL"/>
    <property type="match status" value="1"/>
</dbReference>
<evidence type="ECO:0000313" key="4">
    <source>
        <dbReference type="EMBL" id="KAJ4387802.1"/>
    </source>
</evidence>
<dbReference type="Pfam" id="PF00226">
    <property type="entry name" value="DnaJ"/>
    <property type="match status" value="1"/>
</dbReference>
<comment type="caution">
    <text evidence="4">The sequence shown here is derived from an EMBL/GenBank/DDBJ whole genome shotgun (WGS) entry which is preliminary data.</text>
</comment>
<dbReference type="AlphaFoldDB" id="A0A9W8YLX5"/>
<dbReference type="PROSITE" id="PS50076">
    <property type="entry name" value="DNAJ_2"/>
    <property type="match status" value="1"/>
</dbReference>
<evidence type="ECO:0000313" key="5">
    <source>
        <dbReference type="Proteomes" id="UP001140453"/>
    </source>
</evidence>
<feature type="compositionally biased region" description="Basic and acidic residues" evidence="2">
    <location>
        <begin position="191"/>
        <end position="203"/>
    </location>
</feature>
<feature type="region of interest" description="Disordered" evidence="2">
    <location>
        <begin position="84"/>
        <end position="115"/>
    </location>
</feature>
<name>A0A9W8YLX5_9PEZI</name>
<keyword evidence="5" id="KW-1185">Reference proteome</keyword>
<feature type="compositionally biased region" description="Basic and acidic residues" evidence="2">
    <location>
        <begin position="133"/>
        <end position="149"/>
    </location>
</feature>
<dbReference type="CDD" id="cd06257">
    <property type="entry name" value="DnaJ"/>
    <property type="match status" value="1"/>
</dbReference>
<evidence type="ECO:0000256" key="1">
    <source>
        <dbReference type="ARBA" id="ARBA00023186"/>
    </source>
</evidence>
<dbReference type="PANTHER" id="PTHR44145">
    <property type="entry name" value="DNAJ HOMOLOG SUBFAMILY A MEMBER 3, MITOCHONDRIAL"/>
    <property type="match status" value="1"/>
</dbReference>
<feature type="domain" description="J" evidence="3">
    <location>
        <begin position="15"/>
        <end position="81"/>
    </location>
</feature>
<sequence length="217" mass="25813">MSAPHLQIAWKSNVDLYADLELHHTATHEDVKKSYKRLALKHHPDKQNPGQAIDTAPFMKVRDAYEILSNEESRRKYDLWDSYQYRGPPRETRQRGSTERRRRRRQEQYSQHRADTAFVRLETILERMRAENAAREHAEKFRQSEERSKSAIRRRQKEAERMARLRLQQQEQAEAEQRHLDQDQTQYGARETFERSIDDDQRASARAPVDLKTVGAC</sequence>
<dbReference type="EMBL" id="JAPEVB010000005">
    <property type="protein sequence ID" value="KAJ4387802.1"/>
    <property type="molecule type" value="Genomic_DNA"/>
</dbReference>
<dbReference type="Proteomes" id="UP001140453">
    <property type="component" value="Unassembled WGS sequence"/>
</dbReference>
<dbReference type="InterPro" id="IPR018253">
    <property type="entry name" value="DnaJ_domain_CS"/>
</dbReference>
<accession>A0A9W8YLX5</accession>
<feature type="compositionally biased region" description="Basic and acidic residues" evidence="2">
    <location>
        <begin position="106"/>
        <end position="115"/>
    </location>
</feature>